<evidence type="ECO:0000256" key="1">
    <source>
        <dbReference type="ARBA" id="ARBA00004196"/>
    </source>
</evidence>
<proteinExistence type="predicted"/>
<gene>
    <name evidence="9" type="ORF">TRFO_31646</name>
</gene>
<evidence type="ECO:0000313" key="10">
    <source>
        <dbReference type="Proteomes" id="UP000179807"/>
    </source>
</evidence>
<dbReference type="GeneID" id="94842749"/>
<dbReference type="InterPro" id="IPR003368">
    <property type="entry name" value="POMP_repeat"/>
</dbReference>
<organism evidence="9 10">
    <name type="scientific">Tritrichomonas foetus</name>
    <dbReference type="NCBI Taxonomy" id="1144522"/>
    <lineage>
        <taxon>Eukaryota</taxon>
        <taxon>Metamonada</taxon>
        <taxon>Parabasalia</taxon>
        <taxon>Tritrichomonadida</taxon>
        <taxon>Tritrichomonadidae</taxon>
        <taxon>Tritrichomonas</taxon>
    </lineage>
</organism>
<comment type="subcellular location">
    <subcellularLocation>
        <location evidence="1">Cell envelope</location>
    </subcellularLocation>
    <subcellularLocation>
        <location evidence="2">Cell outer membrane</location>
    </subcellularLocation>
    <subcellularLocation>
        <location evidence="3">Secreted</location>
    </subcellularLocation>
</comment>
<accession>A0A1J4JVE6</accession>
<dbReference type="SUPFAM" id="SSF51126">
    <property type="entry name" value="Pectin lyase-like"/>
    <property type="match status" value="2"/>
</dbReference>
<sequence length="677" mass="75766">MQFLFFLLFQPIFSFFYPDAPFLDSIEYETNQTEGIVAKTGSLTIMFSRFISLTSSDSGGAVQATKIETFVHSCYFEDCSSRRLGGAVYVRISGQQNIVTFTLRNSTFIENKSQYSGGALYFFHSRDEVRSIISSCVFIKNVAELTAGAIYMECKGNCYVKNSYFSQNTGYINGTTLYLSSGFLDPAETNLHYNVIKNCYFLIENSQSFQSGVCVTGNFNGRARIRDIKIETFNGIGLLMYASSEKITSIAFYGCICLQTESYKLNSTTLMEDPHVIPNCTNPDGQCINFPDDPPYDGDENDDEIGTLPTLTTATPSFIPSPTMTVDTSRDYCSKNMSNHHNYFYQYTYVVVDHTCFTQIMTQGSGGAIWIFQTPFTIKYSTFDSCYSLNYGGAVYYKLSDYEFNFSIARSNFTNCYAELNGGAVYFYSTREGKSFTFLNNRFIGNEAITGRGGGLMLVTRGNSLVENCYFSCNRAATYGASLVVICGSRTDNVYDTNPNNIQGCTFNVHTQGGNASTSSVYIGGTTNGRIMINSCVFSTSKEEFENVIHVLNDRNLLSFDSYKKSCVYGTENSVKLYHREDVQCFNFNCGDEFASCEKDFDENDIQNKLPFTISSSISEADNIINNDDRESLIAGVSLAVSLLVVIIIVFVICKQKKPRKKHHHEDNDNLQENSFV</sequence>
<keyword evidence="8" id="KW-0812">Transmembrane</keyword>
<protein>
    <recommendedName>
        <fullName evidence="11">Right handed beta helix domain-containing protein</fullName>
    </recommendedName>
</protein>
<comment type="caution">
    <text evidence="9">The sequence shown here is derived from an EMBL/GenBank/DDBJ whole genome shotgun (WGS) entry which is preliminary data.</text>
</comment>
<evidence type="ECO:0000256" key="2">
    <source>
        <dbReference type="ARBA" id="ARBA00004442"/>
    </source>
</evidence>
<evidence type="ECO:0000256" key="8">
    <source>
        <dbReference type="SAM" id="Phobius"/>
    </source>
</evidence>
<keyword evidence="6 8" id="KW-0472">Membrane</keyword>
<keyword evidence="7" id="KW-0998">Cell outer membrane</keyword>
<keyword evidence="4" id="KW-0964">Secreted</keyword>
<evidence type="ECO:0000256" key="7">
    <source>
        <dbReference type="ARBA" id="ARBA00023237"/>
    </source>
</evidence>
<evidence type="ECO:0000256" key="5">
    <source>
        <dbReference type="ARBA" id="ARBA00022729"/>
    </source>
</evidence>
<dbReference type="AlphaFoldDB" id="A0A1J4JVE6"/>
<keyword evidence="8" id="KW-1133">Transmembrane helix</keyword>
<dbReference type="RefSeq" id="XP_068354636.1">
    <property type="nucleotide sequence ID" value="XM_068508045.1"/>
</dbReference>
<evidence type="ECO:0000313" key="9">
    <source>
        <dbReference type="EMBL" id="OHT01500.1"/>
    </source>
</evidence>
<evidence type="ECO:0008006" key="11">
    <source>
        <dbReference type="Google" id="ProtNLM"/>
    </source>
</evidence>
<dbReference type="Pfam" id="PF02415">
    <property type="entry name" value="Chlam_PMP"/>
    <property type="match status" value="1"/>
</dbReference>
<dbReference type="InterPro" id="IPR011050">
    <property type="entry name" value="Pectin_lyase_fold/virulence"/>
</dbReference>
<reference evidence="9" key="1">
    <citation type="submission" date="2016-10" db="EMBL/GenBank/DDBJ databases">
        <authorList>
            <person name="Benchimol M."/>
            <person name="Almeida L.G."/>
            <person name="Vasconcelos A.T."/>
            <person name="Perreira-Neves A."/>
            <person name="Rosa I.A."/>
            <person name="Tasca T."/>
            <person name="Bogo M.R."/>
            <person name="de Souza W."/>
        </authorList>
    </citation>
    <scope>NUCLEOTIDE SEQUENCE [LARGE SCALE GENOMIC DNA]</scope>
    <source>
        <strain evidence="9">K</strain>
    </source>
</reference>
<keyword evidence="10" id="KW-1185">Reference proteome</keyword>
<evidence type="ECO:0000256" key="3">
    <source>
        <dbReference type="ARBA" id="ARBA00004613"/>
    </source>
</evidence>
<evidence type="ECO:0000256" key="6">
    <source>
        <dbReference type="ARBA" id="ARBA00023136"/>
    </source>
</evidence>
<dbReference type="OrthoDB" id="313173at2759"/>
<dbReference type="PANTHER" id="PTHR11319:SF35">
    <property type="entry name" value="OUTER MEMBRANE PROTEIN PMPC-RELATED"/>
    <property type="match status" value="1"/>
</dbReference>
<evidence type="ECO:0000256" key="4">
    <source>
        <dbReference type="ARBA" id="ARBA00022525"/>
    </source>
</evidence>
<dbReference type="EMBL" id="MLAK01000908">
    <property type="protein sequence ID" value="OHT01500.1"/>
    <property type="molecule type" value="Genomic_DNA"/>
</dbReference>
<dbReference type="VEuPathDB" id="TrichDB:TRFO_31646"/>
<name>A0A1J4JVE6_9EUKA</name>
<keyword evidence="5" id="KW-0732">Signal</keyword>
<dbReference type="Proteomes" id="UP000179807">
    <property type="component" value="Unassembled WGS sequence"/>
</dbReference>
<dbReference type="PANTHER" id="PTHR11319">
    <property type="entry name" value="G PROTEIN-COUPLED RECEPTOR-RELATED"/>
    <property type="match status" value="1"/>
</dbReference>
<feature type="transmembrane region" description="Helical" evidence="8">
    <location>
        <begin position="633"/>
        <end position="654"/>
    </location>
</feature>
<dbReference type="GO" id="GO:0005576">
    <property type="term" value="C:extracellular region"/>
    <property type="evidence" value="ECO:0007669"/>
    <property type="project" value="UniProtKB-SubCell"/>
</dbReference>